<keyword evidence="1" id="KW-0732">Signal</keyword>
<dbReference type="GO" id="GO:0050482">
    <property type="term" value="P:arachidonate secretion"/>
    <property type="evidence" value="ECO:0007669"/>
    <property type="project" value="InterPro"/>
</dbReference>
<dbReference type="EMBL" id="SRPO01000435">
    <property type="protein sequence ID" value="KAG5932644.1"/>
    <property type="molecule type" value="Genomic_DNA"/>
</dbReference>
<dbReference type="Proteomes" id="UP000706124">
    <property type="component" value="Unassembled WGS sequence"/>
</dbReference>
<keyword evidence="3" id="KW-1185">Reference proteome</keyword>
<gene>
    <name evidence="2" type="ORF">E4U60_005092</name>
</gene>
<dbReference type="GO" id="GO:0004623">
    <property type="term" value="F:phospholipase A2 activity"/>
    <property type="evidence" value="ECO:0007669"/>
    <property type="project" value="InterPro"/>
</dbReference>
<dbReference type="Gene3D" id="1.20.90.10">
    <property type="entry name" value="Phospholipase A2 domain"/>
    <property type="match status" value="1"/>
</dbReference>
<dbReference type="InterPro" id="IPR036444">
    <property type="entry name" value="PLipase_A2_dom_sf"/>
</dbReference>
<evidence type="ECO:0008006" key="4">
    <source>
        <dbReference type="Google" id="ProtNLM"/>
    </source>
</evidence>
<evidence type="ECO:0000313" key="2">
    <source>
        <dbReference type="EMBL" id="KAG5932644.1"/>
    </source>
</evidence>
<sequence>MKLQLYVCTLLAAAGAASSEPDTAAVEQQHHENIIRDDVPVVTDIILFNVDLPKFVDDRDHQRPKYLVWTSDGCTDAPDNPFGFNYEPACYRHDFGYNNYRPQHRFTKENKKRIDDNFKDDLHYQCRGVRGAWACRALANIYYFAVRAFGGKDARRQVRSVNSALLEKYDELVRVYEDEVRKAQALGHLPMHTGSLKEKLDPLRLRVGLSVSKMSEI</sequence>
<dbReference type="GO" id="GO:0006644">
    <property type="term" value="P:phospholipid metabolic process"/>
    <property type="evidence" value="ECO:0007669"/>
    <property type="project" value="InterPro"/>
</dbReference>
<protein>
    <recommendedName>
        <fullName evidence="4">Secretory phospholipase A2</fullName>
    </recommendedName>
</protein>
<feature type="chain" id="PRO_5040322329" description="Secretory phospholipase A2" evidence="1">
    <location>
        <begin position="20"/>
        <end position="217"/>
    </location>
</feature>
<evidence type="ECO:0000256" key="1">
    <source>
        <dbReference type="SAM" id="SignalP"/>
    </source>
</evidence>
<dbReference type="InterPro" id="IPR015141">
    <property type="entry name" value="PLipase_A2_prok/fun"/>
</dbReference>
<name>A0A9P7M849_9HYPO</name>
<dbReference type="SUPFAM" id="SSF48619">
    <property type="entry name" value="Phospholipase A2, PLA2"/>
    <property type="match status" value="1"/>
</dbReference>
<proteinExistence type="predicted"/>
<evidence type="ECO:0000313" key="3">
    <source>
        <dbReference type="Proteomes" id="UP000706124"/>
    </source>
</evidence>
<accession>A0A9P7M849</accession>
<reference evidence="2 3" key="1">
    <citation type="journal article" date="2020" name="bioRxiv">
        <title>Whole genome comparisons of ergot fungi reveals the divergence and evolution of species within the genus Claviceps are the result of varying mechanisms driving genome evolution and host range expansion.</title>
        <authorList>
            <person name="Wyka S.A."/>
            <person name="Mondo S.J."/>
            <person name="Liu M."/>
            <person name="Dettman J."/>
            <person name="Nalam V."/>
            <person name="Broders K.D."/>
        </authorList>
    </citation>
    <scope>NUCLEOTIDE SEQUENCE [LARGE SCALE GENOMIC DNA]</scope>
    <source>
        <strain evidence="2 3">CCC 1485</strain>
    </source>
</reference>
<dbReference type="AlphaFoldDB" id="A0A9P7M849"/>
<dbReference type="Pfam" id="PF09056">
    <property type="entry name" value="Phospholip_A2_3"/>
    <property type="match status" value="1"/>
</dbReference>
<feature type="signal peptide" evidence="1">
    <location>
        <begin position="1"/>
        <end position="19"/>
    </location>
</feature>
<comment type="caution">
    <text evidence="2">The sequence shown here is derived from an EMBL/GenBank/DDBJ whole genome shotgun (WGS) entry which is preliminary data.</text>
</comment>
<dbReference type="OrthoDB" id="5120271at2759"/>
<organism evidence="2 3">
    <name type="scientific">Claviceps pazoutovae</name>
    <dbReference type="NCBI Taxonomy" id="1649127"/>
    <lineage>
        <taxon>Eukaryota</taxon>
        <taxon>Fungi</taxon>
        <taxon>Dikarya</taxon>
        <taxon>Ascomycota</taxon>
        <taxon>Pezizomycotina</taxon>
        <taxon>Sordariomycetes</taxon>
        <taxon>Hypocreomycetidae</taxon>
        <taxon>Hypocreales</taxon>
        <taxon>Clavicipitaceae</taxon>
        <taxon>Claviceps</taxon>
    </lineage>
</organism>